<feature type="transmembrane region" description="Helical" evidence="1">
    <location>
        <begin position="29"/>
        <end position="51"/>
    </location>
</feature>
<keyword evidence="1" id="KW-1133">Transmembrane helix</keyword>
<evidence type="ECO:0000313" key="2">
    <source>
        <dbReference type="EMBL" id="DAE20078.1"/>
    </source>
</evidence>
<organism evidence="2">
    <name type="scientific">CrAss-like virus sp. ctYsL76</name>
    <dbReference type="NCBI Taxonomy" id="2826826"/>
    <lineage>
        <taxon>Viruses</taxon>
        <taxon>Duplodnaviria</taxon>
        <taxon>Heunggongvirae</taxon>
        <taxon>Uroviricota</taxon>
        <taxon>Caudoviricetes</taxon>
        <taxon>Crassvirales</taxon>
    </lineage>
</organism>
<keyword evidence="1" id="KW-0812">Transmembrane</keyword>
<dbReference type="EMBL" id="BK015689">
    <property type="protein sequence ID" value="DAE20078.1"/>
    <property type="molecule type" value="Genomic_DNA"/>
</dbReference>
<feature type="transmembrane region" description="Helical" evidence="1">
    <location>
        <begin position="6"/>
        <end position="22"/>
    </location>
</feature>
<name>A0A8S5QLE4_9CAUD</name>
<sequence length="75" mass="8889">MVSNQLTYLGINIIIKFIVFTFHHDTSHYILKLIILVFTDIAEFLTIYYYIVAQSFMPRLFSATISFFKYSHISK</sequence>
<accession>A0A8S5QLE4</accession>
<keyword evidence="1" id="KW-0472">Membrane</keyword>
<reference evidence="2" key="1">
    <citation type="journal article" date="2021" name="Proc. Natl. Acad. Sci. U.S.A.">
        <title>A Catalog of Tens of Thousands of Viruses from Human Metagenomes Reveals Hidden Associations with Chronic Diseases.</title>
        <authorList>
            <person name="Tisza M.J."/>
            <person name="Buck C.B."/>
        </authorList>
    </citation>
    <scope>NUCLEOTIDE SEQUENCE</scope>
    <source>
        <strain evidence="2">CtYsL76</strain>
    </source>
</reference>
<protein>
    <submittedName>
        <fullName evidence="2">Uncharacterized protein</fullName>
    </submittedName>
</protein>
<evidence type="ECO:0000256" key="1">
    <source>
        <dbReference type="SAM" id="Phobius"/>
    </source>
</evidence>
<proteinExistence type="predicted"/>